<gene>
    <name evidence="1" type="ORF">Mal33_27730</name>
</gene>
<name>A0A518IUK4_9BACT</name>
<evidence type="ECO:0000313" key="1">
    <source>
        <dbReference type="EMBL" id="QDV56774.1"/>
    </source>
</evidence>
<organism evidence="1 2">
    <name type="scientific">Rosistilla oblonga</name>
    <dbReference type="NCBI Taxonomy" id="2527990"/>
    <lineage>
        <taxon>Bacteria</taxon>
        <taxon>Pseudomonadati</taxon>
        <taxon>Planctomycetota</taxon>
        <taxon>Planctomycetia</taxon>
        <taxon>Pirellulales</taxon>
        <taxon>Pirellulaceae</taxon>
        <taxon>Rosistilla</taxon>
    </lineage>
</organism>
<dbReference type="AlphaFoldDB" id="A0A518IUK4"/>
<sequence>MRPPLPRLRRWFERGGHAPQACTSLAGLASFGLGYAKDRSFAPQAKVQAAGAAIAYSLRREPQDHFPTGPMRGQVA</sequence>
<dbReference type="EMBL" id="CP036318">
    <property type="protein sequence ID" value="QDV56774.1"/>
    <property type="molecule type" value="Genomic_DNA"/>
</dbReference>
<keyword evidence="2" id="KW-1185">Reference proteome</keyword>
<protein>
    <submittedName>
        <fullName evidence="1">Uncharacterized protein</fullName>
    </submittedName>
</protein>
<accession>A0A518IUK4</accession>
<reference evidence="1 2" key="1">
    <citation type="submission" date="2019-02" db="EMBL/GenBank/DDBJ databases">
        <title>Deep-cultivation of Planctomycetes and their phenomic and genomic characterization uncovers novel biology.</title>
        <authorList>
            <person name="Wiegand S."/>
            <person name="Jogler M."/>
            <person name="Boedeker C."/>
            <person name="Pinto D."/>
            <person name="Vollmers J."/>
            <person name="Rivas-Marin E."/>
            <person name="Kohn T."/>
            <person name="Peeters S.H."/>
            <person name="Heuer A."/>
            <person name="Rast P."/>
            <person name="Oberbeckmann S."/>
            <person name="Bunk B."/>
            <person name="Jeske O."/>
            <person name="Meyerdierks A."/>
            <person name="Storesund J.E."/>
            <person name="Kallscheuer N."/>
            <person name="Luecker S."/>
            <person name="Lage O.M."/>
            <person name="Pohl T."/>
            <person name="Merkel B.J."/>
            <person name="Hornburger P."/>
            <person name="Mueller R.-W."/>
            <person name="Bruemmer F."/>
            <person name="Labrenz M."/>
            <person name="Spormann A.M."/>
            <person name="Op den Camp H."/>
            <person name="Overmann J."/>
            <person name="Amann R."/>
            <person name="Jetten M.S.M."/>
            <person name="Mascher T."/>
            <person name="Medema M.H."/>
            <person name="Devos D.P."/>
            <person name="Kaster A.-K."/>
            <person name="Ovreas L."/>
            <person name="Rohde M."/>
            <person name="Galperin M.Y."/>
            <person name="Jogler C."/>
        </authorList>
    </citation>
    <scope>NUCLEOTIDE SEQUENCE [LARGE SCALE GENOMIC DNA]</scope>
    <source>
        <strain evidence="1 2">Mal33</strain>
    </source>
</reference>
<dbReference type="Proteomes" id="UP000316770">
    <property type="component" value="Chromosome"/>
</dbReference>
<proteinExistence type="predicted"/>
<evidence type="ECO:0000313" key="2">
    <source>
        <dbReference type="Proteomes" id="UP000316770"/>
    </source>
</evidence>